<dbReference type="InterPro" id="IPR044622">
    <property type="entry name" value="PCN"/>
</dbReference>
<evidence type="ECO:0000313" key="3">
    <source>
        <dbReference type="EMBL" id="JAT63187.1"/>
    </source>
</evidence>
<dbReference type="InterPro" id="IPR001680">
    <property type="entry name" value="WD40_rpt"/>
</dbReference>
<dbReference type="SUPFAM" id="SSF50978">
    <property type="entry name" value="WD40 repeat-like"/>
    <property type="match status" value="2"/>
</dbReference>
<name>A0A1D1Z8K6_9ARAE</name>
<evidence type="ECO:0000256" key="2">
    <source>
        <dbReference type="SAM" id="MobiDB-lite"/>
    </source>
</evidence>
<evidence type="ECO:0000256" key="1">
    <source>
        <dbReference type="PROSITE-ProRule" id="PRU00221"/>
    </source>
</evidence>
<gene>
    <name evidence="3" type="primary">CIRH1A_2</name>
    <name evidence="3" type="ORF">g.66166</name>
</gene>
<dbReference type="PANTHER" id="PTHR45086">
    <property type="entry name" value="WD REPEAT-CONTAINING PROTEIN PCN"/>
    <property type="match status" value="1"/>
</dbReference>
<reference evidence="3" key="1">
    <citation type="submission" date="2015-07" db="EMBL/GenBank/DDBJ databases">
        <title>Transcriptome Assembly of Anthurium amnicola.</title>
        <authorList>
            <person name="Suzuki J."/>
        </authorList>
    </citation>
    <scope>NUCLEOTIDE SEQUENCE</scope>
</reference>
<sequence>MEKLRVYRNDSLEWKPSAVLALATSADGSQVAAAREDGSMEIWLVSPGSVGWHCQLTIQGDPSSRVSSLAWLRSSSRSEGPGRLLSSSLDGSLSEWDLFSLRREVIVDSVGVAIWQMAVKPSCDTPHSSKTDSQLRINGSANVFSESSSESNQSDDEDDTGEIDSESNGWENQQLAIACDDGCVRLYASSDSDRLTYKRTFPKVNGRMLSVAWSLDVKLIFSGSSDGLVRCWDAIYAHEVYRITVGLGGLGSRLELCVWSLIFLRCGTLVSGDSTGSVQFWDSRHGTLLQAHSHHKGDVNALAASPSHDRVFSAGSDGQVILYKLFTEASAASKDDLSVEMISKWVYVRNVRAHTHDVRALTVAMPICAEDTLPAEKKNKIRGRKKPMEFSYRKWAHFGVPMLISAGDDTKLFAYSVREFTKFSPHDICPAPQRLPVKLALNTLADEIPLVLVQYPSWLDISTIQMQSGVTSGKQHGKNAATPLVARIKSKGSQQIICSALSNSGTFFAYSDHVKPCLFELRRNKARTCGWTVSKRKLPRGLPFAHTIVFSADSSRMMLSGHDRKIYMLDMEKLELITIFVPRRKDVSATVTPSEPPITRMFTSSDGQWLAAVNCFGDIYVFNLEINRQHWFIARLNGASVTAGGFPPGNSNILVITTSSNHVFVFDVEAKQLGEWSRRYSYVLPRRFQDFPGEIIGLSFPPSLCSTSVIVYSSRAMCLIDFVMPVGFDAVDLPNGSNLLSDNFQYPFMNVKAKRKRRDANHETKQSKINNFDFFEFRNPVLFVGHMLEHSLLVLEKPWMKVIQTFGAPVHRHIFGT</sequence>
<feature type="repeat" description="WD" evidence="1">
    <location>
        <begin position="201"/>
        <end position="233"/>
    </location>
</feature>
<dbReference type="Gene3D" id="2.130.10.10">
    <property type="entry name" value="YVTN repeat-like/Quinoprotein amine dehydrogenase"/>
    <property type="match status" value="4"/>
</dbReference>
<keyword evidence="1" id="KW-0853">WD repeat</keyword>
<protein>
    <submittedName>
        <fullName evidence="3">Cirhin</fullName>
    </submittedName>
</protein>
<dbReference type="PANTHER" id="PTHR45086:SF1">
    <property type="entry name" value="WD REPEAT-CONTAINING PROTEIN PCN"/>
    <property type="match status" value="1"/>
</dbReference>
<organism evidence="3">
    <name type="scientific">Anthurium amnicola</name>
    <dbReference type="NCBI Taxonomy" id="1678845"/>
    <lineage>
        <taxon>Eukaryota</taxon>
        <taxon>Viridiplantae</taxon>
        <taxon>Streptophyta</taxon>
        <taxon>Embryophyta</taxon>
        <taxon>Tracheophyta</taxon>
        <taxon>Spermatophyta</taxon>
        <taxon>Magnoliopsida</taxon>
        <taxon>Liliopsida</taxon>
        <taxon>Araceae</taxon>
        <taxon>Pothoideae</taxon>
        <taxon>Potheae</taxon>
        <taxon>Anthurium</taxon>
    </lineage>
</organism>
<accession>A0A1D1Z8K6</accession>
<feature type="repeat" description="WD" evidence="1">
    <location>
        <begin position="292"/>
        <end position="333"/>
    </location>
</feature>
<dbReference type="EMBL" id="GDJX01004749">
    <property type="protein sequence ID" value="JAT63187.1"/>
    <property type="molecule type" value="Transcribed_RNA"/>
</dbReference>
<dbReference type="Pfam" id="PF00400">
    <property type="entry name" value="WD40"/>
    <property type="match status" value="2"/>
</dbReference>
<dbReference type="InterPro" id="IPR036322">
    <property type="entry name" value="WD40_repeat_dom_sf"/>
</dbReference>
<proteinExistence type="predicted"/>
<dbReference type="AlphaFoldDB" id="A0A1D1Z8K6"/>
<dbReference type="InterPro" id="IPR015943">
    <property type="entry name" value="WD40/YVTN_repeat-like_dom_sf"/>
</dbReference>
<feature type="compositionally biased region" description="Acidic residues" evidence="2">
    <location>
        <begin position="153"/>
        <end position="165"/>
    </location>
</feature>
<dbReference type="GO" id="GO:0010073">
    <property type="term" value="P:meristem maintenance"/>
    <property type="evidence" value="ECO:0007669"/>
    <property type="project" value="InterPro"/>
</dbReference>
<feature type="region of interest" description="Disordered" evidence="2">
    <location>
        <begin position="144"/>
        <end position="167"/>
    </location>
</feature>
<dbReference type="PROSITE" id="PS50082">
    <property type="entry name" value="WD_REPEATS_2"/>
    <property type="match status" value="2"/>
</dbReference>
<dbReference type="SMART" id="SM00320">
    <property type="entry name" value="WD40"/>
    <property type="match status" value="8"/>
</dbReference>
<dbReference type="GO" id="GO:0035266">
    <property type="term" value="P:meristem growth"/>
    <property type="evidence" value="ECO:0007669"/>
    <property type="project" value="InterPro"/>
</dbReference>